<feature type="domain" description="Guanylate cyclase" evidence="1">
    <location>
        <begin position="46"/>
        <end position="179"/>
    </location>
</feature>
<protein>
    <recommendedName>
        <fullName evidence="1">Guanylate cyclase domain-containing protein</fullName>
    </recommendedName>
</protein>
<dbReference type="Proteomes" id="UP000003643">
    <property type="component" value="Unassembled WGS sequence"/>
</dbReference>
<dbReference type="GO" id="GO:0009190">
    <property type="term" value="P:cyclic nucleotide biosynthetic process"/>
    <property type="evidence" value="ECO:0007669"/>
    <property type="project" value="InterPro"/>
</dbReference>
<gene>
    <name evidence="2" type="ORF">HMPREF0397_1663</name>
</gene>
<dbReference type="SUPFAM" id="SSF55073">
    <property type="entry name" value="Nucleotide cyclase"/>
    <property type="match status" value="1"/>
</dbReference>
<dbReference type="InterPro" id="IPR029787">
    <property type="entry name" value="Nucleotide_cyclase"/>
</dbReference>
<comment type="caution">
    <text evidence="2">The sequence shown here is derived from an EMBL/GenBank/DDBJ whole genome shotgun (WGS) entry which is preliminary data.</text>
</comment>
<dbReference type="EMBL" id="ADVK01000048">
    <property type="protein sequence ID" value="EFG94761.1"/>
    <property type="molecule type" value="Genomic_DNA"/>
</dbReference>
<evidence type="ECO:0000313" key="2">
    <source>
        <dbReference type="EMBL" id="EFG94761.1"/>
    </source>
</evidence>
<evidence type="ECO:0000313" key="3">
    <source>
        <dbReference type="Proteomes" id="UP000003643"/>
    </source>
</evidence>
<dbReference type="Pfam" id="PF00211">
    <property type="entry name" value="Guanylate_cyc"/>
    <property type="match status" value="1"/>
</dbReference>
<reference evidence="2 3" key="1">
    <citation type="submission" date="2010-04" db="EMBL/GenBank/DDBJ databases">
        <authorList>
            <person name="Qin X."/>
            <person name="Bachman B."/>
            <person name="Battles P."/>
            <person name="Bell A."/>
            <person name="Bess C."/>
            <person name="Bickham C."/>
            <person name="Chaboub L."/>
            <person name="Chen D."/>
            <person name="Coyle M."/>
            <person name="Deiros D.R."/>
            <person name="Dinh H."/>
            <person name="Forbes L."/>
            <person name="Fowler G."/>
            <person name="Francisco L."/>
            <person name="Fu Q."/>
            <person name="Gubbala S."/>
            <person name="Hale W."/>
            <person name="Han Y."/>
            <person name="Hemphill L."/>
            <person name="Highlander S.K."/>
            <person name="Hirani K."/>
            <person name="Hogues M."/>
            <person name="Jackson L."/>
            <person name="Jakkamsetti A."/>
            <person name="Javaid M."/>
            <person name="Jiang H."/>
            <person name="Korchina V."/>
            <person name="Kovar C."/>
            <person name="Lara F."/>
            <person name="Lee S."/>
            <person name="Mata R."/>
            <person name="Mathew T."/>
            <person name="Moen C."/>
            <person name="Morales K."/>
            <person name="Munidasa M."/>
            <person name="Nazareth L."/>
            <person name="Ngo R."/>
            <person name="Nguyen L."/>
            <person name="Okwuonu G."/>
            <person name="Ongeri F."/>
            <person name="Patil S."/>
            <person name="Petrosino J."/>
            <person name="Pham C."/>
            <person name="Pham P."/>
            <person name="Pu L.-L."/>
            <person name="Puazo M."/>
            <person name="Raj R."/>
            <person name="Reid J."/>
            <person name="Rouhana J."/>
            <person name="Saada N."/>
            <person name="Shang Y."/>
            <person name="Simmons D."/>
            <person name="Thornton R."/>
            <person name="Warren J."/>
            <person name="Weissenberger G."/>
            <person name="Zhang J."/>
            <person name="Zhang L."/>
            <person name="Zhou C."/>
            <person name="Zhu D."/>
            <person name="Muzny D."/>
            <person name="Worley K."/>
            <person name="Gibbs R."/>
        </authorList>
    </citation>
    <scope>NUCLEOTIDE SEQUENCE [LARGE SCALE GENOMIC DNA]</scope>
    <source>
        <strain evidence="3">ATCC 23726 / VPI 4351</strain>
    </source>
</reference>
<organism evidence="2 3">
    <name type="scientific">Fusobacterium nucleatum subsp. nucleatum (strain ATCC 23726 / VPI 4351)</name>
    <dbReference type="NCBI Taxonomy" id="525283"/>
    <lineage>
        <taxon>Bacteria</taxon>
        <taxon>Fusobacteriati</taxon>
        <taxon>Fusobacteriota</taxon>
        <taxon>Fusobacteriia</taxon>
        <taxon>Fusobacteriales</taxon>
        <taxon>Fusobacteriaceae</taxon>
        <taxon>Fusobacterium</taxon>
    </lineage>
</organism>
<dbReference type="AlphaFoldDB" id="D5REM8"/>
<evidence type="ECO:0000259" key="1">
    <source>
        <dbReference type="PROSITE" id="PS50125"/>
    </source>
</evidence>
<dbReference type="GO" id="GO:0004016">
    <property type="term" value="F:adenylate cyclase activity"/>
    <property type="evidence" value="ECO:0007669"/>
    <property type="project" value="UniProtKB-ARBA"/>
</dbReference>
<dbReference type="RefSeq" id="WP_005903816.1">
    <property type="nucleotide sequence ID" value="NZ_ADVK01000048.1"/>
</dbReference>
<dbReference type="PROSITE" id="PS50125">
    <property type="entry name" value="GUANYLATE_CYCLASE_2"/>
    <property type="match status" value="1"/>
</dbReference>
<accession>D5REM8</accession>
<dbReference type="InterPro" id="IPR001054">
    <property type="entry name" value="A/G_cyclase"/>
</dbReference>
<sequence length="247" mass="28524">MASYDYKNGKSRIEEILNNKMEIIEKEKVPKDDNFTFDNGYYSWVSAIFVDIRESSKLFTDKDKEKVAKIIRSFTSEIIEILREDDNLREIGIRGDCVYAIYTTPKKNDIYEIAEKTFFINTFMKMLNRLLEEKSYPTIKVGIGMSTAQELVVKAGRKNVSINSKVWIGDAVTKASNLSSLGNKDGVLPIVFSELSYTNFIKQLVENNKNKDPKSWFEEDSTYEYGVYYSADIIVENFCNWIENGMN</sequence>
<proteinExistence type="predicted"/>
<name>D5REM8_FUSN2</name>
<dbReference type="Gene3D" id="3.30.70.1230">
    <property type="entry name" value="Nucleotide cyclase"/>
    <property type="match status" value="1"/>
</dbReference>
<dbReference type="GO" id="GO:0035556">
    <property type="term" value="P:intracellular signal transduction"/>
    <property type="evidence" value="ECO:0007669"/>
    <property type="project" value="InterPro"/>
</dbReference>